<dbReference type="PANTHER" id="PTHR34220:SF7">
    <property type="entry name" value="SENSOR HISTIDINE KINASE YPDA"/>
    <property type="match status" value="1"/>
</dbReference>
<dbReference type="GO" id="GO:0016020">
    <property type="term" value="C:membrane"/>
    <property type="evidence" value="ECO:0007669"/>
    <property type="project" value="InterPro"/>
</dbReference>
<feature type="transmembrane region" description="Helical" evidence="1">
    <location>
        <begin position="67"/>
        <end position="87"/>
    </location>
</feature>
<dbReference type="GO" id="GO:0000155">
    <property type="term" value="F:phosphorelay sensor kinase activity"/>
    <property type="evidence" value="ECO:0007669"/>
    <property type="project" value="InterPro"/>
</dbReference>
<keyword evidence="4" id="KW-1185">Reference proteome</keyword>
<dbReference type="Pfam" id="PF06580">
    <property type="entry name" value="His_kinase"/>
    <property type="match status" value="1"/>
</dbReference>
<dbReference type="InterPro" id="IPR036890">
    <property type="entry name" value="HATPase_C_sf"/>
</dbReference>
<keyword evidence="1" id="KW-0812">Transmembrane</keyword>
<dbReference type="Gene3D" id="3.30.565.10">
    <property type="entry name" value="Histidine kinase-like ATPase, C-terminal domain"/>
    <property type="match status" value="1"/>
</dbReference>
<feature type="transmembrane region" description="Helical" evidence="1">
    <location>
        <begin position="107"/>
        <end position="131"/>
    </location>
</feature>
<sequence>MRKPNFTFIQALLWLTLYLFLVFYGVQKVEDWASGITSATIYVGFYLMAVYIQSHWLFPRYFKKNDYGFYLVLSIGVLLGIVILRMYVEYEALFLRLRHHRFYDFTFQHFAFVFITQLLASLFGVMLRVAFDYVALLQRQEQLRSQQIVSELNLLKAQVQPHFLFNTLNNIYALAVAKSDQTPAVVAKLSDIMRYFVDEAPRDLVPLQNELTFLQNYVELEQIRLRFPVNISFEITPPNPQILVPPMLLIPFVENVFKHGVDKTTPNNEAVIIVAVTPEKLYFQVKNTVFEDSKGRWRGLENLQKRLNLLFPEGYELRTERENGYFVASLSFSITTVSTP</sequence>
<evidence type="ECO:0000313" key="4">
    <source>
        <dbReference type="Proteomes" id="UP000251993"/>
    </source>
</evidence>
<dbReference type="PANTHER" id="PTHR34220">
    <property type="entry name" value="SENSOR HISTIDINE KINASE YPDA"/>
    <property type="match status" value="1"/>
</dbReference>
<dbReference type="Proteomes" id="UP000251993">
    <property type="component" value="Chromosome"/>
</dbReference>
<evidence type="ECO:0000313" key="3">
    <source>
        <dbReference type="EMBL" id="AXE21067.1"/>
    </source>
</evidence>
<gene>
    <name evidence="3" type="ORF">DR864_26690</name>
</gene>
<feature type="transmembrane region" description="Helical" evidence="1">
    <location>
        <begin position="7"/>
        <end position="26"/>
    </location>
</feature>
<dbReference type="InterPro" id="IPR010559">
    <property type="entry name" value="Sig_transdc_His_kin_internal"/>
</dbReference>
<name>A0A344TQZ6_9BACT</name>
<proteinExistence type="predicted"/>
<protein>
    <recommendedName>
        <fullName evidence="2">Signal transduction histidine kinase internal region domain-containing protein</fullName>
    </recommendedName>
</protein>
<organism evidence="3 4">
    <name type="scientific">Runella rosea</name>
    <dbReference type="NCBI Taxonomy" id="2259595"/>
    <lineage>
        <taxon>Bacteria</taxon>
        <taxon>Pseudomonadati</taxon>
        <taxon>Bacteroidota</taxon>
        <taxon>Cytophagia</taxon>
        <taxon>Cytophagales</taxon>
        <taxon>Spirosomataceae</taxon>
        <taxon>Runella</taxon>
    </lineage>
</organism>
<reference evidence="3 4" key="1">
    <citation type="submission" date="2018-07" db="EMBL/GenBank/DDBJ databases">
        <title>Genome sequencing of Runella.</title>
        <authorList>
            <person name="Baek M.-G."/>
            <person name="Yi H."/>
        </authorList>
    </citation>
    <scope>NUCLEOTIDE SEQUENCE [LARGE SCALE GENOMIC DNA]</scope>
    <source>
        <strain evidence="3 4">HYN0085</strain>
    </source>
</reference>
<keyword evidence="1" id="KW-0472">Membrane</keyword>
<dbReference type="InterPro" id="IPR050640">
    <property type="entry name" value="Bact_2-comp_sensor_kinase"/>
</dbReference>
<dbReference type="EMBL" id="CP030850">
    <property type="protein sequence ID" value="AXE21067.1"/>
    <property type="molecule type" value="Genomic_DNA"/>
</dbReference>
<dbReference type="AlphaFoldDB" id="A0A344TQZ6"/>
<accession>A0A344TQZ6</accession>
<keyword evidence="1" id="KW-1133">Transmembrane helix</keyword>
<dbReference type="RefSeq" id="WP_114069829.1">
    <property type="nucleotide sequence ID" value="NZ_CP030850.1"/>
</dbReference>
<dbReference type="KEGG" id="run:DR864_26690"/>
<evidence type="ECO:0000256" key="1">
    <source>
        <dbReference type="SAM" id="Phobius"/>
    </source>
</evidence>
<feature type="domain" description="Signal transduction histidine kinase internal region" evidence="2">
    <location>
        <begin position="151"/>
        <end position="225"/>
    </location>
</feature>
<evidence type="ECO:0000259" key="2">
    <source>
        <dbReference type="Pfam" id="PF06580"/>
    </source>
</evidence>
<feature type="transmembrane region" description="Helical" evidence="1">
    <location>
        <begin position="32"/>
        <end position="52"/>
    </location>
</feature>
<dbReference type="OrthoDB" id="9792992at2"/>